<dbReference type="Proteomes" id="UP000887572">
    <property type="component" value="Unplaced"/>
</dbReference>
<feature type="region of interest" description="Disordered" evidence="1">
    <location>
        <begin position="1"/>
        <end position="20"/>
    </location>
</feature>
<reference evidence="3" key="1">
    <citation type="submission" date="2022-11" db="UniProtKB">
        <authorList>
            <consortium name="WormBaseParasite"/>
        </authorList>
    </citation>
    <scope>IDENTIFICATION</scope>
</reference>
<sequence>MFTPPTFIHPLNKPSPSPLHLSPHGVWSRHPFRPRWEYTIINHSLPTAINDHHNTPTSELSLFELNEGEKSK</sequence>
<accession>A0A914GUH5</accession>
<dbReference type="WBParaSite" id="Gr19_v10_g11326.t1">
    <property type="protein sequence ID" value="Gr19_v10_g11326.t1"/>
    <property type="gene ID" value="Gr19_v10_g11326"/>
</dbReference>
<name>A0A914GUH5_GLORO</name>
<evidence type="ECO:0000313" key="2">
    <source>
        <dbReference type="Proteomes" id="UP000887572"/>
    </source>
</evidence>
<proteinExistence type="predicted"/>
<evidence type="ECO:0000256" key="1">
    <source>
        <dbReference type="SAM" id="MobiDB-lite"/>
    </source>
</evidence>
<protein>
    <submittedName>
        <fullName evidence="3">Ovule protein</fullName>
    </submittedName>
</protein>
<dbReference type="AlphaFoldDB" id="A0A914GUH5"/>
<organism evidence="2 3">
    <name type="scientific">Globodera rostochiensis</name>
    <name type="common">Golden nematode worm</name>
    <name type="synonym">Heterodera rostochiensis</name>
    <dbReference type="NCBI Taxonomy" id="31243"/>
    <lineage>
        <taxon>Eukaryota</taxon>
        <taxon>Metazoa</taxon>
        <taxon>Ecdysozoa</taxon>
        <taxon>Nematoda</taxon>
        <taxon>Chromadorea</taxon>
        <taxon>Rhabditida</taxon>
        <taxon>Tylenchina</taxon>
        <taxon>Tylenchomorpha</taxon>
        <taxon>Tylenchoidea</taxon>
        <taxon>Heteroderidae</taxon>
        <taxon>Heteroderinae</taxon>
        <taxon>Globodera</taxon>
    </lineage>
</organism>
<feature type="compositionally biased region" description="Low complexity" evidence="1">
    <location>
        <begin position="9"/>
        <end position="20"/>
    </location>
</feature>
<keyword evidence="2" id="KW-1185">Reference proteome</keyword>
<evidence type="ECO:0000313" key="3">
    <source>
        <dbReference type="WBParaSite" id="Gr19_v10_g11326.t1"/>
    </source>
</evidence>